<keyword evidence="2" id="KW-1185">Reference proteome</keyword>
<reference evidence="1" key="1">
    <citation type="submission" date="2016-01" db="EMBL/GenBank/DDBJ databases">
        <authorList>
            <person name="Peeters C."/>
        </authorList>
    </citation>
    <scope>NUCLEOTIDE SEQUENCE [LARGE SCALE GENOMIC DNA]</scope>
    <source>
        <strain evidence="1">LMG 29318</strain>
    </source>
</reference>
<organism evidence="1 2">
    <name type="scientific">Caballeronia catudaia</name>
    <dbReference type="NCBI Taxonomy" id="1777136"/>
    <lineage>
        <taxon>Bacteria</taxon>
        <taxon>Pseudomonadati</taxon>
        <taxon>Pseudomonadota</taxon>
        <taxon>Betaproteobacteria</taxon>
        <taxon>Burkholderiales</taxon>
        <taxon>Burkholderiaceae</taxon>
        <taxon>Caballeronia</taxon>
    </lineage>
</organism>
<comment type="caution">
    <text evidence="1">The sequence shown here is derived from an EMBL/GenBank/DDBJ whole genome shotgun (WGS) entry which is preliminary data.</text>
</comment>
<dbReference type="EMBL" id="FCOF02000050">
    <property type="protein sequence ID" value="SAK89801.1"/>
    <property type="molecule type" value="Genomic_DNA"/>
</dbReference>
<name>A0A158D5K8_9BURK</name>
<protein>
    <submittedName>
        <fullName evidence="1">Uncharacterized protein</fullName>
    </submittedName>
</protein>
<dbReference type="AlphaFoldDB" id="A0A158D5K8"/>
<sequence>MMLAYVSLLVVGTLGTLGTLAARMIVKQRPQPVPVRVRARR</sequence>
<evidence type="ECO:0000313" key="2">
    <source>
        <dbReference type="Proteomes" id="UP000054870"/>
    </source>
</evidence>
<proteinExistence type="predicted"/>
<accession>A0A158D5K8</accession>
<dbReference type="Proteomes" id="UP000054870">
    <property type="component" value="Unassembled WGS sequence"/>
</dbReference>
<evidence type="ECO:0000313" key="1">
    <source>
        <dbReference type="EMBL" id="SAK89801.1"/>
    </source>
</evidence>
<gene>
    <name evidence="1" type="ORF">AWB75_06224</name>
</gene>